<evidence type="ECO:0000259" key="5">
    <source>
        <dbReference type="PROSITE" id="PS51078"/>
    </source>
</evidence>
<dbReference type="PANTHER" id="PTHR30136">
    <property type="entry name" value="HELIX-TURN-HELIX TRANSCRIPTIONAL REGULATOR, ICLR FAMILY"/>
    <property type="match status" value="1"/>
</dbReference>
<dbReference type="InterPro" id="IPR005471">
    <property type="entry name" value="Tscrpt_reg_IclR_N"/>
</dbReference>
<dbReference type="Gene3D" id="1.10.10.10">
    <property type="entry name" value="Winged helix-like DNA-binding domain superfamily/Winged helix DNA-binding domain"/>
    <property type="match status" value="1"/>
</dbReference>
<evidence type="ECO:0000313" key="6">
    <source>
        <dbReference type="EMBL" id="MCF4098125.1"/>
    </source>
</evidence>
<keyword evidence="7" id="KW-1185">Reference proteome</keyword>
<dbReference type="RefSeq" id="WP_236113658.1">
    <property type="nucleotide sequence ID" value="NZ_JAKGTI010000001.1"/>
</dbReference>
<comment type="caution">
    <text evidence="6">The sequence shown here is derived from an EMBL/GenBank/DDBJ whole genome shotgun (WGS) entry which is preliminary data.</text>
</comment>
<evidence type="ECO:0000256" key="1">
    <source>
        <dbReference type="ARBA" id="ARBA00023015"/>
    </source>
</evidence>
<dbReference type="InterPro" id="IPR036390">
    <property type="entry name" value="WH_DNA-bd_sf"/>
</dbReference>
<dbReference type="PROSITE" id="PS51077">
    <property type="entry name" value="HTH_ICLR"/>
    <property type="match status" value="1"/>
</dbReference>
<evidence type="ECO:0000313" key="7">
    <source>
        <dbReference type="Proteomes" id="UP001201217"/>
    </source>
</evidence>
<dbReference type="SMART" id="SM00346">
    <property type="entry name" value="HTH_ICLR"/>
    <property type="match status" value="1"/>
</dbReference>
<dbReference type="InterPro" id="IPR014757">
    <property type="entry name" value="Tscrpt_reg_IclR_C"/>
</dbReference>
<dbReference type="Pfam" id="PF01614">
    <property type="entry name" value="IclR_C"/>
    <property type="match status" value="1"/>
</dbReference>
<evidence type="ECO:0000259" key="4">
    <source>
        <dbReference type="PROSITE" id="PS51077"/>
    </source>
</evidence>
<evidence type="ECO:0000256" key="2">
    <source>
        <dbReference type="ARBA" id="ARBA00023125"/>
    </source>
</evidence>
<sequence>MNKQTGADGTVGKALSVLDAVAAYGRPVKFADLLENSPFPKATLYRFLRTLVSQNMLRFDESDGTYSPGLRLVKLAHAAWKTTSLAPLARSYVVQLAQQVGEAVHLAQFESGQVLFVDKRKSNDRFETLAQVGNVAPAYCTGVGKAMLAFIAPKRLQLALSQQAFHPYTPSTHCSAASLEAELEQVRKDGIAFDREEHEQGIISIAAPIMTSEGRVIGAISIATSTARKSLSELEEFKPVLLQTAEQIGREATSWQFPT</sequence>
<accession>A0ABS9E5I6</accession>
<feature type="domain" description="HTH iclR-type" evidence="4">
    <location>
        <begin position="8"/>
        <end position="70"/>
    </location>
</feature>
<dbReference type="PROSITE" id="PS51078">
    <property type="entry name" value="ICLR_ED"/>
    <property type="match status" value="1"/>
</dbReference>
<dbReference type="Gene3D" id="3.30.450.40">
    <property type="match status" value="1"/>
</dbReference>
<dbReference type="InterPro" id="IPR050707">
    <property type="entry name" value="HTH_MetabolicPath_Reg"/>
</dbReference>
<keyword evidence="1" id="KW-0805">Transcription regulation</keyword>
<evidence type="ECO:0000256" key="3">
    <source>
        <dbReference type="ARBA" id="ARBA00023163"/>
    </source>
</evidence>
<reference evidence="6 7" key="1">
    <citation type="submission" date="2022-01" db="EMBL/GenBank/DDBJ databases">
        <title>Maritalea mediterranea sp. nov., isolated from marine plastic residues from the Malva-rosa beach (Valencia, Spain).</title>
        <authorList>
            <person name="Vidal-Verdu A."/>
            <person name="Molina-Menor E."/>
            <person name="Pascual J."/>
            <person name="Pereto J."/>
            <person name="Porcar M."/>
        </authorList>
    </citation>
    <scope>NUCLEOTIDE SEQUENCE [LARGE SCALE GENOMIC DNA]</scope>
    <source>
        <strain evidence="6 7">P4.10X</strain>
    </source>
</reference>
<dbReference type="SUPFAM" id="SSF46785">
    <property type="entry name" value="Winged helix' DNA-binding domain"/>
    <property type="match status" value="1"/>
</dbReference>
<gene>
    <name evidence="6" type="ORF">L1I42_06430</name>
</gene>
<keyword evidence="2" id="KW-0238">DNA-binding</keyword>
<keyword evidence="3" id="KW-0804">Transcription</keyword>
<dbReference type="Pfam" id="PF09339">
    <property type="entry name" value="HTH_IclR"/>
    <property type="match status" value="1"/>
</dbReference>
<feature type="domain" description="IclR-ED" evidence="5">
    <location>
        <begin position="71"/>
        <end position="254"/>
    </location>
</feature>
<dbReference type="PANTHER" id="PTHR30136:SF24">
    <property type="entry name" value="HTH-TYPE TRANSCRIPTIONAL REPRESSOR ALLR"/>
    <property type="match status" value="1"/>
</dbReference>
<proteinExistence type="predicted"/>
<dbReference type="EMBL" id="JAKGTI010000001">
    <property type="protein sequence ID" value="MCF4098125.1"/>
    <property type="molecule type" value="Genomic_DNA"/>
</dbReference>
<dbReference type="Proteomes" id="UP001201217">
    <property type="component" value="Unassembled WGS sequence"/>
</dbReference>
<dbReference type="InterPro" id="IPR036388">
    <property type="entry name" value="WH-like_DNA-bd_sf"/>
</dbReference>
<name>A0ABS9E5I6_9HYPH</name>
<protein>
    <submittedName>
        <fullName evidence="6">IclR family transcriptional regulator</fullName>
    </submittedName>
</protein>
<dbReference type="InterPro" id="IPR029016">
    <property type="entry name" value="GAF-like_dom_sf"/>
</dbReference>
<organism evidence="6 7">
    <name type="scientific">Maritalea mediterranea</name>
    <dbReference type="NCBI Taxonomy" id="2909667"/>
    <lineage>
        <taxon>Bacteria</taxon>
        <taxon>Pseudomonadati</taxon>
        <taxon>Pseudomonadota</taxon>
        <taxon>Alphaproteobacteria</taxon>
        <taxon>Hyphomicrobiales</taxon>
        <taxon>Devosiaceae</taxon>
        <taxon>Maritalea</taxon>
    </lineage>
</organism>
<dbReference type="SUPFAM" id="SSF55781">
    <property type="entry name" value="GAF domain-like"/>
    <property type="match status" value="1"/>
</dbReference>